<name>F1YM04_9ACTN</name>
<organism evidence="1 2">
    <name type="scientific">Gordonia neofelifaecis NRRL B-59395</name>
    <dbReference type="NCBI Taxonomy" id="644548"/>
    <lineage>
        <taxon>Bacteria</taxon>
        <taxon>Bacillati</taxon>
        <taxon>Actinomycetota</taxon>
        <taxon>Actinomycetes</taxon>
        <taxon>Mycobacteriales</taxon>
        <taxon>Gordoniaceae</taxon>
        <taxon>Gordonia</taxon>
    </lineage>
</organism>
<dbReference type="Proteomes" id="UP000035065">
    <property type="component" value="Unassembled WGS sequence"/>
</dbReference>
<gene>
    <name evidence="1" type="ORF">SCNU_14741</name>
</gene>
<dbReference type="AlphaFoldDB" id="F1YM04"/>
<protein>
    <recommendedName>
        <fullName evidence="3">AbiEi antitoxin C-terminal domain-containing protein</fullName>
    </recommendedName>
</protein>
<dbReference type="OrthoDB" id="5146042at2"/>
<evidence type="ECO:0000313" key="1">
    <source>
        <dbReference type="EMBL" id="EGD54255.1"/>
    </source>
</evidence>
<accession>F1YM04</accession>
<evidence type="ECO:0008006" key="3">
    <source>
        <dbReference type="Google" id="ProtNLM"/>
    </source>
</evidence>
<keyword evidence="2" id="KW-1185">Reference proteome</keyword>
<dbReference type="RefSeq" id="WP_009680146.1">
    <property type="nucleotide sequence ID" value="NZ_AEUD01000013.1"/>
</dbReference>
<sequence>MGDSTELDRIIRAQSGVISRRQALACGADSADIRRRKRRRDWIAVYDGIYITHNGPMTWLQHAWCAILYAGPAALSHTSALRAVTGDGNERGPIHVAVDAHRNLSGVPGVVVHYRSDLESVMLSDVHPPRVRLEETVLDLASAGSTTEAIAILSDVVGGRWTTADRLLVALDRRRRLRLHAFLRDVLTDVRDGACSVLEHQYLNEVERRHGLPTPVRQAPTTVGRRGFRDIDYPEFGLVVELDGRLGHDDAVSRDRDLERDLDAAAHADRRTVRIGSGQVFGRPCSTAAKVGRILIAQGWETGPRPCRSPTCSVRA</sequence>
<dbReference type="EMBL" id="AEUD01000013">
    <property type="protein sequence ID" value="EGD54255.1"/>
    <property type="molecule type" value="Genomic_DNA"/>
</dbReference>
<proteinExistence type="predicted"/>
<comment type="caution">
    <text evidence="1">The sequence shown here is derived from an EMBL/GenBank/DDBJ whole genome shotgun (WGS) entry which is preliminary data.</text>
</comment>
<evidence type="ECO:0000313" key="2">
    <source>
        <dbReference type="Proteomes" id="UP000035065"/>
    </source>
</evidence>
<dbReference type="eggNOG" id="COG5340">
    <property type="taxonomic scope" value="Bacteria"/>
</dbReference>
<reference evidence="1 2" key="1">
    <citation type="journal article" date="2011" name="J. Bacteriol.">
        <title>Draft Genome Sequence of Gordonia neofelifaecis NRRL B-59395, a Cholesterol-Degrading Actinomycete.</title>
        <authorList>
            <person name="Ge F."/>
            <person name="Li W."/>
            <person name="Chen G."/>
            <person name="Liu Y."/>
            <person name="Zhang G."/>
            <person name="Yong B."/>
            <person name="Wang Q."/>
            <person name="Wang N."/>
            <person name="Huang Z."/>
            <person name="Li W."/>
            <person name="Wang J."/>
            <person name="Wu C."/>
            <person name="Xie Q."/>
            <person name="Liu G."/>
        </authorList>
    </citation>
    <scope>NUCLEOTIDE SEQUENCE [LARGE SCALE GENOMIC DNA]</scope>
    <source>
        <strain evidence="1 2">NRRL B-59395</strain>
    </source>
</reference>
<dbReference type="STRING" id="644548.SCNU_14741"/>